<dbReference type="SUPFAM" id="SSF48464">
    <property type="entry name" value="ENTH/VHS domain"/>
    <property type="match status" value="1"/>
</dbReference>
<dbReference type="PROSITE" id="PS50942">
    <property type="entry name" value="ENTH"/>
    <property type="match status" value="1"/>
</dbReference>
<evidence type="ECO:0000256" key="3">
    <source>
        <dbReference type="ARBA" id="ARBA00023034"/>
    </source>
</evidence>
<dbReference type="GO" id="GO:0030276">
    <property type="term" value="F:clathrin binding"/>
    <property type="evidence" value="ECO:0007669"/>
    <property type="project" value="TreeGrafter"/>
</dbReference>
<proteinExistence type="predicted"/>
<dbReference type="EMBL" id="JANAVB010011199">
    <property type="protein sequence ID" value="KAJ6837745.1"/>
    <property type="molecule type" value="Genomic_DNA"/>
</dbReference>
<evidence type="ECO:0000256" key="4">
    <source>
        <dbReference type="ARBA" id="ARBA00023329"/>
    </source>
</evidence>
<dbReference type="PANTHER" id="PTHR12276">
    <property type="entry name" value="EPSIN/ENT-RELATED"/>
    <property type="match status" value="1"/>
</dbReference>
<dbReference type="CDD" id="cd03571">
    <property type="entry name" value="ENTH"/>
    <property type="match status" value="1"/>
</dbReference>
<comment type="subcellular location">
    <subcellularLocation>
        <location evidence="1">Cytoplasmic vesicle</location>
        <location evidence="1">Clathrin-coated vesicle</location>
    </subcellularLocation>
    <subcellularLocation>
        <location evidence="2">Golgi apparatus</location>
    </subcellularLocation>
</comment>
<dbReference type="InterPro" id="IPR008942">
    <property type="entry name" value="ENTH_VHS"/>
</dbReference>
<evidence type="ECO:0000313" key="7">
    <source>
        <dbReference type="Proteomes" id="UP001140949"/>
    </source>
</evidence>
<keyword evidence="4" id="KW-0968">Cytoplasmic vesicle</keyword>
<dbReference type="Pfam" id="PF01417">
    <property type="entry name" value="ENTH"/>
    <property type="match status" value="1"/>
</dbReference>
<dbReference type="PANTHER" id="PTHR12276:SF116">
    <property type="entry name" value="ENTH_VHS FAMILY PROTEIN"/>
    <property type="match status" value="1"/>
</dbReference>
<dbReference type="GO" id="GO:0005768">
    <property type="term" value="C:endosome"/>
    <property type="evidence" value="ECO:0007669"/>
    <property type="project" value="TreeGrafter"/>
</dbReference>
<reference evidence="6" key="2">
    <citation type="submission" date="2023-04" db="EMBL/GenBank/DDBJ databases">
        <authorList>
            <person name="Bruccoleri R.E."/>
            <person name="Oakeley E.J."/>
            <person name="Faust A.-M."/>
            <person name="Dessus-Babus S."/>
            <person name="Altorfer M."/>
            <person name="Burckhardt D."/>
            <person name="Oertli M."/>
            <person name="Naumann U."/>
            <person name="Petersen F."/>
            <person name="Wong J."/>
        </authorList>
    </citation>
    <scope>NUCLEOTIDE SEQUENCE</scope>
    <source>
        <strain evidence="6">GSM-AAB239-AS_SAM_17_03QT</strain>
        <tissue evidence="6">Leaf</tissue>
    </source>
</reference>
<dbReference type="GO" id="GO:0005886">
    <property type="term" value="C:plasma membrane"/>
    <property type="evidence" value="ECO:0007669"/>
    <property type="project" value="TreeGrafter"/>
</dbReference>
<dbReference type="AlphaFoldDB" id="A0AAX6HBH7"/>
<evidence type="ECO:0000313" key="6">
    <source>
        <dbReference type="EMBL" id="KAJ6837745.1"/>
    </source>
</evidence>
<accession>A0AAX6HBH7</accession>
<organism evidence="6 7">
    <name type="scientific">Iris pallida</name>
    <name type="common">Sweet iris</name>
    <dbReference type="NCBI Taxonomy" id="29817"/>
    <lineage>
        <taxon>Eukaryota</taxon>
        <taxon>Viridiplantae</taxon>
        <taxon>Streptophyta</taxon>
        <taxon>Embryophyta</taxon>
        <taxon>Tracheophyta</taxon>
        <taxon>Spermatophyta</taxon>
        <taxon>Magnoliopsida</taxon>
        <taxon>Liliopsida</taxon>
        <taxon>Asparagales</taxon>
        <taxon>Iridaceae</taxon>
        <taxon>Iridoideae</taxon>
        <taxon>Irideae</taxon>
        <taxon>Iris</taxon>
    </lineage>
</organism>
<dbReference type="GO" id="GO:0005543">
    <property type="term" value="F:phospholipid binding"/>
    <property type="evidence" value="ECO:0007669"/>
    <property type="project" value="TreeGrafter"/>
</dbReference>
<feature type="domain" description="ENTH" evidence="5">
    <location>
        <begin position="34"/>
        <end position="167"/>
    </location>
</feature>
<evidence type="ECO:0000256" key="2">
    <source>
        <dbReference type="ARBA" id="ARBA00004555"/>
    </source>
</evidence>
<protein>
    <submittedName>
        <fullName evidence="6">Clathrin interactor EPSIN 1-like</fullName>
    </submittedName>
</protein>
<keyword evidence="7" id="KW-1185">Reference proteome</keyword>
<dbReference type="SMART" id="SM00273">
    <property type="entry name" value="ENTH"/>
    <property type="match status" value="1"/>
</dbReference>
<comment type="caution">
    <text evidence="6">The sequence shown here is derived from an EMBL/GenBank/DDBJ whole genome shotgun (WGS) entry which is preliminary data.</text>
</comment>
<evidence type="ECO:0000256" key="1">
    <source>
        <dbReference type="ARBA" id="ARBA00004132"/>
    </source>
</evidence>
<keyword evidence="3" id="KW-0333">Golgi apparatus</keyword>
<reference evidence="6" key="1">
    <citation type="journal article" date="2023" name="GigaByte">
        <title>Genome assembly of the bearded iris, Iris pallida Lam.</title>
        <authorList>
            <person name="Bruccoleri R.E."/>
            <person name="Oakeley E.J."/>
            <person name="Faust A.M.E."/>
            <person name="Altorfer M."/>
            <person name="Dessus-Babus S."/>
            <person name="Burckhardt D."/>
            <person name="Oertli M."/>
            <person name="Naumann U."/>
            <person name="Petersen F."/>
            <person name="Wong J."/>
        </authorList>
    </citation>
    <scope>NUCLEOTIDE SEQUENCE</scope>
    <source>
        <strain evidence="6">GSM-AAB239-AS_SAM_17_03QT</strain>
    </source>
</reference>
<dbReference type="Gene3D" id="1.25.40.90">
    <property type="match status" value="1"/>
</dbReference>
<dbReference type="GO" id="GO:0005794">
    <property type="term" value="C:Golgi apparatus"/>
    <property type="evidence" value="ECO:0007669"/>
    <property type="project" value="UniProtKB-SubCell"/>
</dbReference>
<name>A0AAX6HBH7_IRIPA</name>
<sequence>MSVAGSRAMGTPFFHELKKQASFFFREKLKNARLALTDVTPAELMAEEATNGNPWAPDGKTMSFISRAAFEIDDYWRIVEILHRRLSKFDRKLWREPYGALILLEHLLTHGPESTAEEFQCDKEVIEDIGTFQYIDERGFNWGLMVRKKSERILKLLEKGTLLKEERDRARKISRGIQGFGSINYRCPSENDSDSAGHRGSDYFRKCNSQHEHYDEQEDDVAPVEEEKLIKEESVGMATLPARGLVPEESKPFLVCDNERPKIELGEEDHPFDNAEHQSMASTLLLSQS</sequence>
<dbReference type="Proteomes" id="UP001140949">
    <property type="component" value="Unassembled WGS sequence"/>
</dbReference>
<dbReference type="GO" id="GO:0006897">
    <property type="term" value="P:endocytosis"/>
    <property type="evidence" value="ECO:0007669"/>
    <property type="project" value="TreeGrafter"/>
</dbReference>
<dbReference type="GO" id="GO:0030125">
    <property type="term" value="C:clathrin vesicle coat"/>
    <property type="evidence" value="ECO:0007669"/>
    <property type="project" value="TreeGrafter"/>
</dbReference>
<evidence type="ECO:0000259" key="5">
    <source>
        <dbReference type="PROSITE" id="PS50942"/>
    </source>
</evidence>
<gene>
    <name evidence="6" type="ORF">M6B38_322715</name>
</gene>
<dbReference type="InterPro" id="IPR013809">
    <property type="entry name" value="ENTH"/>
</dbReference>